<comment type="caution">
    <text evidence="19">The sequence shown here is derived from an EMBL/GenBank/DDBJ whole genome shotgun (WGS) entry which is preliminary data.</text>
</comment>
<dbReference type="InterPro" id="IPR023346">
    <property type="entry name" value="Lysozyme-like_dom_sf"/>
</dbReference>
<keyword evidence="1" id="KW-1003">Cell membrane</keyword>
<keyword evidence="12" id="KW-0511">Multifunctional enzyme</keyword>
<dbReference type="Pfam" id="PF00912">
    <property type="entry name" value="Transgly"/>
    <property type="match status" value="1"/>
</dbReference>
<feature type="domain" description="Penicillin-binding protein transpeptidase" evidence="17">
    <location>
        <begin position="265"/>
        <end position="499"/>
    </location>
</feature>
<feature type="transmembrane region" description="Helical" evidence="16">
    <location>
        <begin position="12"/>
        <end position="33"/>
    </location>
</feature>
<dbReference type="InterPro" id="IPR012338">
    <property type="entry name" value="Beta-lactam/transpept-like"/>
</dbReference>
<evidence type="ECO:0000256" key="11">
    <source>
        <dbReference type="ARBA" id="ARBA00023136"/>
    </source>
</evidence>
<sequence>MGKRLLIIGRRKLIYLTVTISIILLLGVFTYQLNLIKSTIANPTPSVMYDYSGTALVPNDAIWHGEVPELLNNYLLKRLDQLPEMMFPKSTSKQMIARFSLRSLDPEQELPAIYLNHMYFGYGLLGINNASHYFFNKDLDQISEIEVLFLLYKSTMSSESSSEDDFLRFLGNVFREGIISQDMLYSYFDEIPTVIQNTYRETTAVQSYILQVIKELEKKGYKEVEFFRRGHRLYTYFNPSIQHVMFTEFQNEQNFPKFENAPVEGGMVIVDQRTGGIHALMGGREYQESDFNRATETTRQPASTFKPLIVYAPAIEVGWTPESVLLDKPIRFGDFEPWNLDRDFRGEVSLREAIVESYNVPAAWLLYEIGFLTGIDYINRFNLFEIDIEDGIKLSHGFTSVGTSPLAIAQAYTIFTNEGKMIEAHSIQKLDKRNSFFSRKHKPKETRIITEGTAMEMKNLLYHVVEEGTGVHAQSSNQTLGGKTGTTSFDGWFVGFNEQYMGALWIGPDEVIPENRGDLSRYPAKLFGNIFYEINKLEELD</sequence>
<evidence type="ECO:0000256" key="12">
    <source>
        <dbReference type="ARBA" id="ARBA00023268"/>
    </source>
</evidence>
<evidence type="ECO:0000256" key="16">
    <source>
        <dbReference type="SAM" id="Phobius"/>
    </source>
</evidence>
<organism evidence="19 20">
    <name type="scientific">Alkalihalobacterium chitinilyticum</name>
    <dbReference type="NCBI Taxonomy" id="2980103"/>
    <lineage>
        <taxon>Bacteria</taxon>
        <taxon>Bacillati</taxon>
        <taxon>Bacillota</taxon>
        <taxon>Bacilli</taxon>
        <taxon>Bacillales</taxon>
        <taxon>Bacillaceae</taxon>
        <taxon>Alkalihalobacterium</taxon>
    </lineage>
</organism>
<dbReference type="InterPro" id="IPR001460">
    <property type="entry name" value="PCN-bd_Tpept"/>
</dbReference>
<comment type="catalytic activity">
    <reaction evidence="14">
        <text>Preferential cleavage: (Ac)2-L-Lys-D-Ala-|-D-Ala. Also transpeptidation of peptidyl-alanyl moieties that are N-acyl substituents of D-alanine.</text>
        <dbReference type="EC" id="3.4.16.4"/>
    </reaction>
</comment>
<protein>
    <submittedName>
        <fullName evidence="19">Penicillin-binding transpeptidase domain-containing protein</fullName>
    </submittedName>
</protein>
<keyword evidence="2" id="KW-0121">Carboxypeptidase</keyword>
<evidence type="ECO:0000256" key="3">
    <source>
        <dbReference type="ARBA" id="ARBA00022670"/>
    </source>
</evidence>
<keyword evidence="7" id="KW-0378">Hydrolase</keyword>
<keyword evidence="13" id="KW-0961">Cell wall biogenesis/degradation</keyword>
<keyword evidence="6 16" id="KW-0812">Transmembrane</keyword>
<dbReference type="InterPro" id="IPR036950">
    <property type="entry name" value="PBP_transglycosylase"/>
</dbReference>
<keyword evidence="20" id="KW-1185">Reference proteome</keyword>
<keyword evidence="10 16" id="KW-1133">Transmembrane helix</keyword>
<evidence type="ECO:0000256" key="6">
    <source>
        <dbReference type="ARBA" id="ARBA00022692"/>
    </source>
</evidence>
<evidence type="ECO:0000313" key="20">
    <source>
        <dbReference type="Proteomes" id="UP001148125"/>
    </source>
</evidence>
<evidence type="ECO:0000256" key="14">
    <source>
        <dbReference type="ARBA" id="ARBA00034000"/>
    </source>
</evidence>
<keyword evidence="11 16" id="KW-0472">Membrane</keyword>
<dbReference type="SUPFAM" id="SSF56601">
    <property type="entry name" value="beta-lactamase/transpeptidase-like"/>
    <property type="match status" value="1"/>
</dbReference>
<evidence type="ECO:0000256" key="5">
    <source>
        <dbReference type="ARBA" id="ARBA00022679"/>
    </source>
</evidence>
<evidence type="ECO:0000256" key="10">
    <source>
        <dbReference type="ARBA" id="ARBA00022989"/>
    </source>
</evidence>
<dbReference type="PANTHER" id="PTHR32282">
    <property type="entry name" value="BINDING PROTEIN TRANSPEPTIDASE, PUTATIVE-RELATED"/>
    <property type="match status" value="1"/>
</dbReference>
<dbReference type="Proteomes" id="UP001148125">
    <property type="component" value="Unassembled WGS sequence"/>
</dbReference>
<dbReference type="InterPro" id="IPR050396">
    <property type="entry name" value="Glycosyltr_51/Transpeptidase"/>
</dbReference>
<evidence type="ECO:0000256" key="7">
    <source>
        <dbReference type="ARBA" id="ARBA00022801"/>
    </source>
</evidence>
<evidence type="ECO:0000256" key="8">
    <source>
        <dbReference type="ARBA" id="ARBA00022960"/>
    </source>
</evidence>
<keyword evidence="8" id="KW-0133">Cell shape</keyword>
<keyword evidence="5" id="KW-0808">Transferase</keyword>
<dbReference type="Gene3D" id="3.40.710.10">
    <property type="entry name" value="DD-peptidase/beta-lactamase superfamily"/>
    <property type="match status" value="1"/>
</dbReference>
<evidence type="ECO:0000259" key="18">
    <source>
        <dbReference type="Pfam" id="PF00912"/>
    </source>
</evidence>
<name>A0ABT5VEW5_9BACI</name>
<evidence type="ECO:0000256" key="13">
    <source>
        <dbReference type="ARBA" id="ARBA00023316"/>
    </source>
</evidence>
<evidence type="ECO:0000313" key="19">
    <source>
        <dbReference type="EMBL" id="MDE5414010.1"/>
    </source>
</evidence>
<dbReference type="Pfam" id="PF00905">
    <property type="entry name" value="Transpeptidase"/>
    <property type="match status" value="1"/>
</dbReference>
<dbReference type="InterPro" id="IPR001264">
    <property type="entry name" value="Glyco_trans_51"/>
</dbReference>
<keyword evidence="3" id="KW-0645">Protease</keyword>
<accession>A0ABT5VEW5</accession>
<keyword evidence="4" id="KW-0328">Glycosyltransferase</keyword>
<evidence type="ECO:0000259" key="17">
    <source>
        <dbReference type="Pfam" id="PF00905"/>
    </source>
</evidence>
<dbReference type="PANTHER" id="PTHR32282:SF32">
    <property type="entry name" value="PENICILLIN-BINDING PROTEIN 2A"/>
    <property type="match status" value="1"/>
</dbReference>
<evidence type="ECO:0000256" key="15">
    <source>
        <dbReference type="ARBA" id="ARBA00049902"/>
    </source>
</evidence>
<evidence type="ECO:0000256" key="2">
    <source>
        <dbReference type="ARBA" id="ARBA00022645"/>
    </source>
</evidence>
<dbReference type="RefSeq" id="WP_275118627.1">
    <property type="nucleotide sequence ID" value="NZ_JAOTPO010000007.1"/>
</dbReference>
<keyword evidence="9" id="KW-0573">Peptidoglycan synthesis</keyword>
<reference evidence="19" key="1">
    <citation type="submission" date="2024-05" db="EMBL/GenBank/DDBJ databases">
        <title>Alkalihalobacillus sp. strain MEB203 novel alkaliphilic bacterium from Lonar Lake, India.</title>
        <authorList>
            <person name="Joshi A."/>
            <person name="Thite S."/>
            <person name="Mengade P."/>
        </authorList>
    </citation>
    <scope>NUCLEOTIDE SEQUENCE</scope>
    <source>
        <strain evidence="19">MEB 203</strain>
    </source>
</reference>
<gene>
    <name evidence="19" type="ORF">N7Z68_11520</name>
</gene>
<dbReference type="EMBL" id="JAOTPO010000007">
    <property type="protein sequence ID" value="MDE5414010.1"/>
    <property type="molecule type" value="Genomic_DNA"/>
</dbReference>
<evidence type="ECO:0000256" key="4">
    <source>
        <dbReference type="ARBA" id="ARBA00022676"/>
    </source>
</evidence>
<evidence type="ECO:0000256" key="9">
    <source>
        <dbReference type="ARBA" id="ARBA00022984"/>
    </source>
</evidence>
<proteinExistence type="predicted"/>
<dbReference type="SUPFAM" id="SSF53955">
    <property type="entry name" value="Lysozyme-like"/>
    <property type="match status" value="1"/>
</dbReference>
<feature type="domain" description="Glycosyl transferase family 51" evidence="18">
    <location>
        <begin position="108"/>
        <end position="151"/>
    </location>
</feature>
<dbReference type="Gene3D" id="1.10.3810.10">
    <property type="entry name" value="Biosynthetic peptidoglycan transglycosylase-like"/>
    <property type="match status" value="1"/>
</dbReference>
<evidence type="ECO:0000256" key="1">
    <source>
        <dbReference type="ARBA" id="ARBA00022475"/>
    </source>
</evidence>
<comment type="catalytic activity">
    <reaction evidence="15">
        <text>[GlcNAc-(1-&gt;4)-Mur2Ac(oyl-L-Ala-gamma-D-Glu-L-Lys-D-Ala-D-Ala)](n)-di-trans,octa-cis-undecaprenyl diphosphate + beta-D-GlcNAc-(1-&gt;4)-Mur2Ac(oyl-L-Ala-gamma-D-Glu-L-Lys-D-Ala-D-Ala)-di-trans,octa-cis-undecaprenyl diphosphate = [GlcNAc-(1-&gt;4)-Mur2Ac(oyl-L-Ala-gamma-D-Glu-L-Lys-D-Ala-D-Ala)](n+1)-di-trans,octa-cis-undecaprenyl diphosphate + di-trans,octa-cis-undecaprenyl diphosphate + H(+)</text>
        <dbReference type="Rhea" id="RHEA:23708"/>
        <dbReference type="Rhea" id="RHEA-COMP:9602"/>
        <dbReference type="Rhea" id="RHEA-COMP:9603"/>
        <dbReference type="ChEBI" id="CHEBI:15378"/>
        <dbReference type="ChEBI" id="CHEBI:58405"/>
        <dbReference type="ChEBI" id="CHEBI:60033"/>
        <dbReference type="ChEBI" id="CHEBI:78435"/>
        <dbReference type="EC" id="2.4.99.28"/>
    </reaction>
</comment>